<gene>
    <name evidence="1" type="ORF">ACD_2C00067G0002</name>
</gene>
<evidence type="ECO:0000313" key="1">
    <source>
        <dbReference type="EMBL" id="EKE29978.1"/>
    </source>
</evidence>
<dbReference type="AlphaFoldDB" id="K2G407"/>
<dbReference type="EMBL" id="AMFJ01000067">
    <property type="protein sequence ID" value="EKE29978.1"/>
    <property type="molecule type" value="Genomic_DNA"/>
</dbReference>
<name>K2G407_9BACT</name>
<proteinExistence type="predicted"/>
<comment type="caution">
    <text evidence="1">The sequence shown here is derived from an EMBL/GenBank/DDBJ whole genome shotgun (WGS) entry which is preliminary data.</text>
</comment>
<sequence>MSLLNSIKETVWMSTPETESKKKEMLNFIDSLGLKADKLRNKIWNMKPSDLKAFEPKFTNFKKQYEQNKAAYPAQVDSFKTDFLADAWIYAWVHESGNAQPKVAQKPSEEPWELERWATKIAENIAKKRKEMAEASK</sequence>
<reference evidence="1" key="1">
    <citation type="journal article" date="2012" name="Science">
        <title>Fermentation, hydrogen, and sulfur metabolism in multiple uncultivated bacterial phyla.</title>
        <authorList>
            <person name="Wrighton K.C."/>
            <person name="Thomas B.C."/>
            <person name="Sharon I."/>
            <person name="Miller C.S."/>
            <person name="Castelle C.J."/>
            <person name="VerBerkmoes N.C."/>
            <person name="Wilkins M.J."/>
            <person name="Hettich R.L."/>
            <person name="Lipton M.S."/>
            <person name="Williams K.H."/>
            <person name="Long P.E."/>
            <person name="Banfield J.F."/>
        </authorList>
    </citation>
    <scope>NUCLEOTIDE SEQUENCE [LARGE SCALE GENOMIC DNA]</scope>
</reference>
<organism evidence="1">
    <name type="scientific">uncultured bacterium</name>
    <name type="common">gcode 4</name>
    <dbReference type="NCBI Taxonomy" id="1234023"/>
    <lineage>
        <taxon>Bacteria</taxon>
        <taxon>environmental samples</taxon>
    </lineage>
</organism>
<accession>K2G407</accession>
<protein>
    <submittedName>
        <fullName evidence="1">Uncharacterized protein</fullName>
    </submittedName>
</protein>